<feature type="domain" description="HTH cro/C1-type" evidence="2">
    <location>
        <begin position="7"/>
        <end position="60"/>
    </location>
</feature>
<sequence length="422" mass="49688">MNIGERIRQMRIHKEFTQGELVSGICSITYLSRIENGQIKPSASFLEKVAEKLDIDYNFLVDADYEDIEPMLLGICNKYKNDKSISEKDLSSLELYVRDIDSILLLLKAYGVLIYYHSRNNNFSHVEPIVNQASQVIPNQIDSQYNEDLIYYLMARGHYFYRKQDYMAAHEIYVKVESLLGLEETIQHANIYYNLCHVNKELYKDKSISRLYARKAYKIFLKFNIKNRVIDTLLMLTILYDLDALYDKALECLQQAESGLEDNNNSMYSPIISYNYGKIYQGLKDYTNAIKYYEECLQLSEFLQQKHQKVYTLRSLIEIHIEFKDWKTVNKFMDEAFDFLSIFDVPYAQVQLYGLKGKISKLRGDDYGYEKHMQKAIEMGLEKKQYPLVSELAHELGDYFFDNRAYKMSAKYLKISIENSMN</sequence>
<evidence type="ECO:0000259" key="2">
    <source>
        <dbReference type="PROSITE" id="PS50943"/>
    </source>
</evidence>
<dbReference type="InterPro" id="IPR010982">
    <property type="entry name" value="Lambda_DNA-bd_dom_sf"/>
</dbReference>
<dbReference type="SUPFAM" id="SSF47413">
    <property type="entry name" value="lambda repressor-like DNA-binding domains"/>
    <property type="match status" value="1"/>
</dbReference>
<dbReference type="Pfam" id="PF13181">
    <property type="entry name" value="TPR_8"/>
    <property type="match status" value="1"/>
</dbReference>
<dbReference type="CDD" id="cd00093">
    <property type="entry name" value="HTH_XRE"/>
    <property type="match status" value="1"/>
</dbReference>
<dbReference type="Gene3D" id="1.10.260.40">
    <property type="entry name" value="lambda repressor-like DNA-binding domains"/>
    <property type="match status" value="1"/>
</dbReference>
<keyword evidence="1" id="KW-0802">TPR repeat</keyword>
<dbReference type="GO" id="GO:0003677">
    <property type="term" value="F:DNA binding"/>
    <property type="evidence" value="ECO:0007669"/>
    <property type="project" value="InterPro"/>
</dbReference>
<proteinExistence type="predicted"/>
<dbReference type="SMART" id="SM00028">
    <property type="entry name" value="TPR"/>
    <property type="match status" value="2"/>
</dbReference>
<dbReference type="EMBL" id="NVLK01000072">
    <property type="protein sequence ID" value="PEC19328.1"/>
    <property type="molecule type" value="Genomic_DNA"/>
</dbReference>
<evidence type="ECO:0000256" key="1">
    <source>
        <dbReference type="PROSITE-ProRule" id="PRU00339"/>
    </source>
</evidence>
<dbReference type="RefSeq" id="WP_097906117.1">
    <property type="nucleotide sequence ID" value="NZ_NVLK01000072.1"/>
</dbReference>
<comment type="caution">
    <text evidence="3">The sequence shown here is derived from an EMBL/GenBank/DDBJ whole genome shotgun (WGS) entry which is preliminary data.</text>
</comment>
<accession>A0A2A7HQT9</accession>
<dbReference type="InterPro" id="IPR001387">
    <property type="entry name" value="Cro/C1-type_HTH"/>
</dbReference>
<dbReference type="Gene3D" id="1.25.40.10">
    <property type="entry name" value="Tetratricopeptide repeat domain"/>
    <property type="match status" value="1"/>
</dbReference>
<protein>
    <submittedName>
        <fullName evidence="3">Transcriptional regulator</fullName>
    </submittedName>
</protein>
<dbReference type="PROSITE" id="PS50943">
    <property type="entry name" value="HTH_CROC1"/>
    <property type="match status" value="1"/>
</dbReference>
<dbReference type="SUPFAM" id="SSF48452">
    <property type="entry name" value="TPR-like"/>
    <property type="match status" value="1"/>
</dbReference>
<dbReference type="InterPro" id="IPR011990">
    <property type="entry name" value="TPR-like_helical_dom_sf"/>
</dbReference>
<reference evidence="3 4" key="1">
    <citation type="submission" date="2017-09" db="EMBL/GenBank/DDBJ databases">
        <title>Large-scale bioinformatics analysis of Bacillus genomes uncovers conserved roles of natural products in bacterial physiology.</title>
        <authorList>
            <consortium name="Agbiome Team Llc"/>
            <person name="Bleich R.M."/>
            <person name="Grubbs K.J."/>
            <person name="Santa Maria K.C."/>
            <person name="Allen S.E."/>
            <person name="Farag S."/>
            <person name="Shank E.A."/>
            <person name="Bowers A."/>
        </authorList>
    </citation>
    <scope>NUCLEOTIDE SEQUENCE [LARGE SCALE GENOMIC DNA]</scope>
    <source>
        <strain evidence="3 4">AFS096845</strain>
    </source>
</reference>
<dbReference type="Proteomes" id="UP000220006">
    <property type="component" value="Unassembled WGS sequence"/>
</dbReference>
<name>A0A2A7HQT9_BACCE</name>
<feature type="repeat" description="TPR" evidence="1">
    <location>
        <begin position="270"/>
        <end position="303"/>
    </location>
</feature>
<dbReference type="InterPro" id="IPR053163">
    <property type="entry name" value="HTH-type_regulator_Rgg"/>
</dbReference>
<dbReference type="InterPro" id="IPR019734">
    <property type="entry name" value="TPR_rpt"/>
</dbReference>
<dbReference type="PANTHER" id="PTHR37038:SF14">
    <property type="entry name" value="TRANSCRIPTIONAL ACTIVATOR"/>
    <property type="match status" value="1"/>
</dbReference>
<dbReference type="PANTHER" id="PTHR37038">
    <property type="entry name" value="TRANSCRIPTIONAL REGULATOR-RELATED"/>
    <property type="match status" value="1"/>
</dbReference>
<dbReference type="SMART" id="SM00530">
    <property type="entry name" value="HTH_XRE"/>
    <property type="match status" value="1"/>
</dbReference>
<dbReference type="Pfam" id="PF12844">
    <property type="entry name" value="HTH_19"/>
    <property type="match status" value="1"/>
</dbReference>
<dbReference type="AlphaFoldDB" id="A0A2A7HQT9"/>
<gene>
    <name evidence="3" type="ORF">COM96_25715</name>
</gene>
<evidence type="ECO:0000313" key="3">
    <source>
        <dbReference type="EMBL" id="PEC19328.1"/>
    </source>
</evidence>
<organism evidence="3 4">
    <name type="scientific">Bacillus cereus</name>
    <dbReference type="NCBI Taxonomy" id="1396"/>
    <lineage>
        <taxon>Bacteria</taxon>
        <taxon>Bacillati</taxon>
        <taxon>Bacillota</taxon>
        <taxon>Bacilli</taxon>
        <taxon>Bacillales</taxon>
        <taxon>Bacillaceae</taxon>
        <taxon>Bacillus</taxon>
        <taxon>Bacillus cereus group</taxon>
    </lineage>
</organism>
<dbReference type="PROSITE" id="PS50005">
    <property type="entry name" value="TPR"/>
    <property type="match status" value="1"/>
</dbReference>
<evidence type="ECO:0000313" key="4">
    <source>
        <dbReference type="Proteomes" id="UP000220006"/>
    </source>
</evidence>